<dbReference type="AlphaFoldDB" id="A0AAV2DXB8"/>
<sequence length="153" mass="16838">MKVDAESLSRFIFLEAEHAYWLGQLIQSTAKGLCGSRAMKGRKISVSHFANHFGGGLKILEETKGGRSFYVLVPRDPTGLSILINMLLAIRGRPTVERSPLKRSAFVEPGRSYASALKDGLIFKTCTCRSVKSGEIIFIEAIEDGVEDRTFLG</sequence>
<dbReference type="Proteomes" id="UP001497516">
    <property type="component" value="Chromosome 3"/>
</dbReference>
<evidence type="ECO:0000313" key="1">
    <source>
        <dbReference type="EMBL" id="CAL1378296.1"/>
    </source>
</evidence>
<reference evidence="1 2" key="1">
    <citation type="submission" date="2024-04" db="EMBL/GenBank/DDBJ databases">
        <authorList>
            <person name="Fracassetti M."/>
        </authorList>
    </citation>
    <scope>NUCLEOTIDE SEQUENCE [LARGE SCALE GENOMIC DNA]</scope>
</reference>
<name>A0AAV2DXB8_9ROSI</name>
<proteinExistence type="predicted"/>
<organism evidence="1 2">
    <name type="scientific">Linum trigynum</name>
    <dbReference type="NCBI Taxonomy" id="586398"/>
    <lineage>
        <taxon>Eukaryota</taxon>
        <taxon>Viridiplantae</taxon>
        <taxon>Streptophyta</taxon>
        <taxon>Embryophyta</taxon>
        <taxon>Tracheophyta</taxon>
        <taxon>Spermatophyta</taxon>
        <taxon>Magnoliopsida</taxon>
        <taxon>eudicotyledons</taxon>
        <taxon>Gunneridae</taxon>
        <taxon>Pentapetalae</taxon>
        <taxon>rosids</taxon>
        <taxon>fabids</taxon>
        <taxon>Malpighiales</taxon>
        <taxon>Linaceae</taxon>
        <taxon>Linum</taxon>
    </lineage>
</organism>
<accession>A0AAV2DXB8</accession>
<dbReference type="EMBL" id="OZ034816">
    <property type="protein sequence ID" value="CAL1378296.1"/>
    <property type="molecule type" value="Genomic_DNA"/>
</dbReference>
<protein>
    <submittedName>
        <fullName evidence="1">Uncharacterized protein</fullName>
    </submittedName>
</protein>
<keyword evidence="2" id="KW-1185">Reference proteome</keyword>
<evidence type="ECO:0000313" key="2">
    <source>
        <dbReference type="Proteomes" id="UP001497516"/>
    </source>
</evidence>
<gene>
    <name evidence="1" type="ORF">LTRI10_LOCUS19889</name>
</gene>